<dbReference type="EMBL" id="OKRB01000004">
    <property type="protein sequence ID" value="SPE17538.1"/>
    <property type="molecule type" value="Genomic_DNA"/>
</dbReference>
<gene>
    <name evidence="2" type="ORF">SBA5_1010021</name>
</gene>
<accession>A0A2N9L2M1</accession>
<sequence length="60" mass="6236">MGRAGSGDGRGAGRGVLALRSEGSGVRDQGSGFKDLGPETRGSGQMCAHYFLCSFTAWRL</sequence>
<evidence type="ECO:0000256" key="1">
    <source>
        <dbReference type="SAM" id="MobiDB-lite"/>
    </source>
</evidence>
<proteinExistence type="predicted"/>
<protein>
    <submittedName>
        <fullName evidence="2">Uncharacterized protein</fullName>
    </submittedName>
</protein>
<feature type="compositionally biased region" description="Gly residues" evidence="1">
    <location>
        <begin position="1"/>
        <end position="14"/>
    </location>
</feature>
<feature type="region of interest" description="Disordered" evidence="1">
    <location>
        <begin position="1"/>
        <end position="43"/>
    </location>
</feature>
<dbReference type="AlphaFoldDB" id="A0A2N9L2M1"/>
<evidence type="ECO:0000313" key="3">
    <source>
        <dbReference type="Proteomes" id="UP000239735"/>
    </source>
</evidence>
<name>A0A2N9L2M1_9BACT</name>
<evidence type="ECO:0000313" key="2">
    <source>
        <dbReference type="EMBL" id="SPE17538.1"/>
    </source>
</evidence>
<dbReference type="Proteomes" id="UP000239735">
    <property type="component" value="Unassembled WGS sequence"/>
</dbReference>
<reference evidence="3" key="1">
    <citation type="submission" date="2018-02" db="EMBL/GenBank/DDBJ databases">
        <authorList>
            <person name="Hausmann B."/>
        </authorList>
    </citation>
    <scope>NUCLEOTIDE SEQUENCE [LARGE SCALE GENOMIC DNA]</scope>
    <source>
        <strain evidence="3">Peat soil MAG SbA5</strain>
    </source>
</reference>
<organism evidence="2 3">
    <name type="scientific">Candidatus Sulfuritelmatomonas gaucii</name>
    <dbReference type="NCBI Taxonomy" id="2043161"/>
    <lineage>
        <taxon>Bacteria</taxon>
        <taxon>Pseudomonadati</taxon>
        <taxon>Acidobacteriota</taxon>
        <taxon>Terriglobia</taxon>
        <taxon>Terriglobales</taxon>
        <taxon>Acidobacteriaceae</taxon>
        <taxon>Candidatus Sulfuritelmatomonas</taxon>
    </lineage>
</organism>